<evidence type="ECO:0000256" key="6">
    <source>
        <dbReference type="ARBA" id="ARBA00022695"/>
    </source>
</evidence>
<keyword evidence="5 11" id="KW-0808">Transferase</keyword>
<evidence type="ECO:0000256" key="5">
    <source>
        <dbReference type="ARBA" id="ARBA00022679"/>
    </source>
</evidence>
<comment type="similarity">
    <text evidence="3 11">Belongs to the NadD family.</text>
</comment>
<evidence type="ECO:0000259" key="12">
    <source>
        <dbReference type="Pfam" id="PF01467"/>
    </source>
</evidence>
<dbReference type="InterPro" id="IPR005248">
    <property type="entry name" value="NadD/NMNAT"/>
</dbReference>
<dbReference type="Gene3D" id="3.40.50.620">
    <property type="entry name" value="HUPs"/>
    <property type="match status" value="1"/>
</dbReference>
<dbReference type="PANTHER" id="PTHR39321:SF3">
    <property type="entry name" value="PHOSPHOPANTETHEINE ADENYLYLTRANSFERASE"/>
    <property type="match status" value="1"/>
</dbReference>
<evidence type="ECO:0000256" key="8">
    <source>
        <dbReference type="ARBA" id="ARBA00022840"/>
    </source>
</evidence>
<dbReference type="HAMAP" id="MF_00244">
    <property type="entry name" value="NaMN_adenylyltr"/>
    <property type="match status" value="1"/>
</dbReference>
<dbReference type="PANTHER" id="PTHR39321">
    <property type="entry name" value="NICOTINATE-NUCLEOTIDE ADENYLYLTRANSFERASE-RELATED"/>
    <property type="match status" value="1"/>
</dbReference>
<evidence type="ECO:0000256" key="7">
    <source>
        <dbReference type="ARBA" id="ARBA00022741"/>
    </source>
</evidence>
<comment type="function">
    <text evidence="1 11">Catalyzes the reversible adenylation of nicotinate mononucleotide (NaMN) to nicotinic acid adenine dinucleotide (NaAD).</text>
</comment>
<organism evidence="13 14">
    <name type="scientific">Polaromonas aquatica</name>
    <dbReference type="NCBI Taxonomy" id="332657"/>
    <lineage>
        <taxon>Bacteria</taxon>
        <taxon>Pseudomonadati</taxon>
        <taxon>Pseudomonadota</taxon>
        <taxon>Betaproteobacteria</taxon>
        <taxon>Burkholderiales</taxon>
        <taxon>Comamonadaceae</taxon>
        <taxon>Polaromonas</taxon>
    </lineage>
</organism>
<comment type="pathway">
    <text evidence="2 11">Cofactor biosynthesis; NAD(+) biosynthesis; deamido-NAD(+) from nicotinate D-ribonucleotide: step 1/1.</text>
</comment>
<dbReference type="EC" id="2.7.7.18" evidence="11"/>
<feature type="domain" description="Cytidyltransferase-like" evidence="12">
    <location>
        <begin position="11"/>
        <end position="174"/>
    </location>
</feature>
<keyword evidence="6 11" id="KW-0548">Nucleotidyltransferase</keyword>
<sequence>MPSTHQKRIGVFGGAFDPPHNAHVALAQSALEQLGLDSLHVVPTGYAWHKARVLSAPEHRLAMTRLAFQDMPRVEVDERELQRAGPTFTIDTLEALQAENPDAQLYLIMGADQFAAFRQWHRWQAIVGLAIICIADRATSTAAKAQFDAYSEQKDRFLALPLAPMPVSATQIRQLMASGAGQTREIGDLVPEPVARYISVNHVYSPR</sequence>
<dbReference type="InterPro" id="IPR014729">
    <property type="entry name" value="Rossmann-like_a/b/a_fold"/>
</dbReference>
<evidence type="ECO:0000256" key="9">
    <source>
        <dbReference type="ARBA" id="ARBA00023027"/>
    </source>
</evidence>
<gene>
    <name evidence="11 13" type="primary">nadD</name>
    <name evidence="13" type="ORF">ACFQND_01325</name>
</gene>
<protein>
    <recommendedName>
        <fullName evidence="11">Probable nicotinate-nucleotide adenylyltransferase</fullName>
        <ecNumber evidence="11">2.7.7.18</ecNumber>
    </recommendedName>
    <alternativeName>
        <fullName evidence="11">Deamido-NAD(+) diphosphorylase</fullName>
    </alternativeName>
    <alternativeName>
        <fullName evidence="11">Deamido-NAD(+) pyrophosphorylase</fullName>
    </alternativeName>
    <alternativeName>
        <fullName evidence="11">Nicotinate mononucleotide adenylyltransferase</fullName>
        <shortName evidence="11">NaMN adenylyltransferase</shortName>
    </alternativeName>
</protein>
<keyword evidence="8 11" id="KW-0067">ATP-binding</keyword>
<dbReference type="SUPFAM" id="SSF52374">
    <property type="entry name" value="Nucleotidylyl transferase"/>
    <property type="match status" value="1"/>
</dbReference>
<evidence type="ECO:0000256" key="11">
    <source>
        <dbReference type="HAMAP-Rule" id="MF_00244"/>
    </source>
</evidence>
<comment type="catalytic activity">
    <reaction evidence="10 11">
        <text>nicotinate beta-D-ribonucleotide + ATP + H(+) = deamido-NAD(+) + diphosphate</text>
        <dbReference type="Rhea" id="RHEA:22860"/>
        <dbReference type="ChEBI" id="CHEBI:15378"/>
        <dbReference type="ChEBI" id="CHEBI:30616"/>
        <dbReference type="ChEBI" id="CHEBI:33019"/>
        <dbReference type="ChEBI" id="CHEBI:57502"/>
        <dbReference type="ChEBI" id="CHEBI:58437"/>
        <dbReference type="EC" id="2.7.7.18"/>
    </reaction>
</comment>
<accession>A0ABW1TQJ0</accession>
<name>A0ABW1TQJ0_9BURK</name>
<dbReference type="Pfam" id="PF01467">
    <property type="entry name" value="CTP_transf_like"/>
    <property type="match status" value="1"/>
</dbReference>
<dbReference type="Proteomes" id="UP001596270">
    <property type="component" value="Unassembled WGS sequence"/>
</dbReference>
<dbReference type="GO" id="GO:0004515">
    <property type="term" value="F:nicotinate-nucleotide adenylyltransferase activity"/>
    <property type="evidence" value="ECO:0007669"/>
    <property type="project" value="UniProtKB-EC"/>
</dbReference>
<comment type="caution">
    <text evidence="13">The sequence shown here is derived from an EMBL/GenBank/DDBJ whole genome shotgun (WGS) entry which is preliminary data.</text>
</comment>
<evidence type="ECO:0000256" key="2">
    <source>
        <dbReference type="ARBA" id="ARBA00005019"/>
    </source>
</evidence>
<evidence type="ECO:0000256" key="4">
    <source>
        <dbReference type="ARBA" id="ARBA00022642"/>
    </source>
</evidence>
<evidence type="ECO:0000256" key="3">
    <source>
        <dbReference type="ARBA" id="ARBA00009014"/>
    </source>
</evidence>
<dbReference type="CDD" id="cd02165">
    <property type="entry name" value="NMNAT"/>
    <property type="match status" value="1"/>
</dbReference>
<proteinExistence type="inferred from homology"/>
<evidence type="ECO:0000313" key="13">
    <source>
        <dbReference type="EMBL" id="MFC6279881.1"/>
    </source>
</evidence>
<evidence type="ECO:0000256" key="1">
    <source>
        <dbReference type="ARBA" id="ARBA00002324"/>
    </source>
</evidence>
<evidence type="ECO:0000313" key="14">
    <source>
        <dbReference type="Proteomes" id="UP001596270"/>
    </source>
</evidence>
<keyword evidence="7 11" id="KW-0547">Nucleotide-binding</keyword>
<dbReference type="NCBIfam" id="TIGR00125">
    <property type="entry name" value="cyt_tran_rel"/>
    <property type="match status" value="1"/>
</dbReference>
<dbReference type="EMBL" id="JBHSRS010000002">
    <property type="protein sequence ID" value="MFC6279881.1"/>
    <property type="molecule type" value="Genomic_DNA"/>
</dbReference>
<dbReference type="NCBIfam" id="NF000840">
    <property type="entry name" value="PRK00071.1-3"/>
    <property type="match status" value="1"/>
</dbReference>
<dbReference type="RefSeq" id="WP_371435492.1">
    <property type="nucleotide sequence ID" value="NZ_JBHSRS010000002.1"/>
</dbReference>
<keyword evidence="14" id="KW-1185">Reference proteome</keyword>
<dbReference type="NCBIfam" id="TIGR00482">
    <property type="entry name" value="nicotinate (nicotinamide) nucleotide adenylyltransferase"/>
    <property type="match status" value="1"/>
</dbReference>
<dbReference type="InterPro" id="IPR004821">
    <property type="entry name" value="Cyt_trans-like"/>
</dbReference>
<keyword evidence="9 11" id="KW-0520">NAD</keyword>
<evidence type="ECO:0000256" key="10">
    <source>
        <dbReference type="ARBA" id="ARBA00048721"/>
    </source>
</evidence>
<keyword evidence="4 11" id="KW-0662">Pyridine nucleotide biosynthesis</keyword>
<reference evidence="14" key="1">
    <citation type="journal article" date="2019" name="Int. J. Syst. Evol. Microbiol.">
        <title>The Global Catalogue of Microorganisms (GCM) 10K type strain sequencing project: providing services to taxonomists for standard genome sequencing and annotation.</title>
        <authorList>
            <consortium name="The Broad Institute Genomics Platform"/>
            <consortium name="The Broad Institute Genome Sequencing Center for Infectious Disease"/>
            <person name="Wu L."/>
            <person name="Ma J."/>
        </authorList>
    </citation>
    <scope>NUCLEOTIDE SEQUENCE [LARGE SCALE GENOMIC DNA]</scope>
    <source>
        <strain evidence="14">CCUG 39402</strain>
    </source>
</reference>